<reference evidence="1 2" key="1">
    <citation type="journal article" date="2021" name="BMC Biol.">
        <title>Horizontally acquired antibacterial genes associated with adaptive radiation of ladybird beetles.</title>
        <authorList>
            <person name="Li H.S."/>
            <person name="Tang X.F."/>
            <person name="Huang Y.H."/>
            <person name="Xu Z.Y."/>
            <person name="Chen M.L."/>
            <person name="Du X.Y."/>
            <person name="Qiu B.Y."/>
            <person name="Chen P.T."/>
            <person name="Zhang W."/>
            <person name="Slipinski A."/>
            <person name="Escalona H.E."/>
            <person name="Waterhouse R.M."/>
            <person name="Zwick A."/>
            <person name="Pang H."/>
        </authorList>
    </citation>
    <scope>NUCLEOTIDE SEQUENCE [LARGE SCALE GENOMIC DNA]</scope>
    <source>
        <strain evidence="1">SYSU2018</strain>
    </source>
</reference>
<evidence type="ECO:0000313" key="2">
    <source>
        <dbReference type="Proteomes" id="UP001516400"/>
    </source>
</evidence>
<keyword evidence="2" id="KW-1185">Reference proteome</keyword>
<evidence type="ECO:0000313" key="1">
    <source>
        <dbReference type="EMBL" id="KAL3279994.1"/>
    </source>
</evidence>
<sequence length="138" mass="15260">MGRGCDAIGRVSGGWGCVGGRDQWDGCCMDVWVAADWICVGQLWPRSVLIIALNGKLFLAFPSICDEATLVRSEWVFERRFSLLPPSCSIYVTDAVVTSHDNLNEIGCYRTELAEDDKNFLGDLHLSVVVPCDTFNPE</sequence>
<accession>A0ABD2NN71</accession>
<name>A0ABD2NN71_9CUCU</name>
<dbReference type="AlphaFoldDB" id="A0ABD2NN71"/>
<organism evidence="1 2">
    <name type="scientific">Cryptolaemus montrouzieri</name>
    <dbReference type="NCBI Taxonomy" id="559131"/>
    <lineage>
        <taxon>Eukaryota</taxon>
        <taxon>Metazoa</taxon>
        <taxon>Ecdysozoa</taxon>
        <taxon>Arthropoda</taxon>
        <taxon>Hexapoda</taxon>
        <taxon>Insecta</taxon>
        <taxon>Pterygota</taxon>
        <taxon>Neoptera</taxon>
        <taxon>Endopterygota</taxon>
        <taxon>Coleoptera</taxon>
        <taxon>Polyphaga</taxon>
        <taxon>Cucujiformia</taxon>
        <taxon>Coccinelloidea</taxon>
        <taxon>Coccinellidae</taxon>
        <taxon>Scymninae</taxon>
        <taxon>Scymnini</taxon>
        <taxon>Cryptolaemus</taxon>
    </lineage>
</organism>
<dbReference type="Proteomes" id="UP001516400">
    <property type="component" value="Unassembled WGS sequence"/>
</dbReference>
<comment type="caution">
    <text evidence="1">The sequence shown here is derived from an EMBL/GenBank/DDBJ whole genome shotgun (WGS) entry which is preliminary data.</text>
</comment>
<dbReference type="EMBL" id="JABFTP020000124">
    <property type="protein sequence ID" value="KAL3279994.1"/>
    <property type="molecule type" value="Genomic_DNA"/>
</dbReference>
<protein>
    <submittedName>
        <fullName evidence="1">Uncharacterized protein</fullName>
    </submittedName>
</protein>
<proteinExistence type="predicted"/>
<gene>
    <name evidence="1" type="ORF">HHI36_017500</name>
</gene>